<dbReference type="PANTHER" id="PTHR40448:SF1">
    <property type="entry name" value="TWO-COMPONENT SENSOR HISTIDINE KINASE"/>
    <property type="match status" value="1"/>
</dbReference>
<dbReference type="Pfam" id="PF14689">
    <property type="entry name" value="SPOB_a"/>
    <property type="match status" value="1"/>
</dbReference>
<evidence type="ECO:0000259" key="7">
    <source>
        <dbReference type="PROSITE" id="PS50109"/>
    </source>
</evidence>
<dbReference type="SUPFAM" id="SSF103190">
    <property type="entry name" value="Sensory domain-like"/>
    <property type="match status" value="1"/>
</dbReference>
<dbReference type="GO" id="GO:0042802">
    <property type="term" value="F:identical protein binding"/>
    <property type="evidence" value="ECO:0007669"/>
    <property type="project" value="TreeGrafter"/>
</dbReference>
<sequence length="442" mass="48720">MKNAKLKAIIVISAGLLLLFTIFNMYISYVSIKGSTVRSIASQTLETAKSIADTMPVIIYEEFLENPEKGPEYEAIKRYLEDVRKKTGSLHVYTLLIDNPEVSRAMIAGLPPGAEEFPIGGICTVPEEQVKLAYNGKPFSTGLIQDPEYGEYLTAGAPIKNSEGATIGFLAIDISAEMIGSISSKVLKGSLSNLVFNGVFVLFLLTAFIFIQRWYQRELKNEVGETEYTYQAEFDSLLSSVRSLRHDYSNHIQVLHGLLKIESYDQALSYLTALSKEVHSIESIKLDTVNPGLGVLLETKRLLAQNYGIEARFTVSEDSFNTIKTTDLIKILSNLIDNAIEASLELPEEERKLSVSCTAGEGRYMFTVTNTGPRINSWDKEKIFESGFSTKKTEKGKTRGQGLFIVKQITSRYGGQVTLDSQNSVTSAKVVIPAAAGKSPAK</sequence>
<dbReference type="InterPro" id="IPR005467">
    <property type="entry name" value="His_kinase_dom"/>
</dbReference>
<evidence type="ECO:0000313" key="8">
    <source>
        <dbReference type="EMBL" id="TYS48449.1"/>
    </source>
</evidence>
<feature type="transmembrane region" description="Helical" evidence="6">
    <location>
        <begin position="194"/>
        <end position="215"/>
    </location>
</feature>
<keyword evidence="6" id="KW-0812">Transmembrane</keyword>
<feature type="transmembrane region" description="Helical" evidence="6">
    <location>
        <begin position="6"/>
        <end position="29"/>
    </location>
</feature>
<dbReference type="SUPFAM" id="SSF55874">
    <property type="entry name" value="ATPase domain of HSP90 chaperone/DNA topoisomerase II/histidine kinase"/>
    <property type="match status" value="1"/>
</dbReference>
<dbReference type="InterPro" id="IPR029151">
    <property type="entry name" value="Sensor-like_sf"/>
</dbReference>
<keyword evidence="3" id="KW-0418">Kinase</keyword>
<dbReference type="AlphaFoldDB" id="A0A5D4RCT2"/>
<dbReference type="PANTHER" id="PTHR40448">
    <property type="entry name" value="TWO-COMPONENT SENSOR HISTIDINE KINASE"/>
    <property type="match status" value="1"/>
</dbReference>
<keyword evidence="2" id="KW-0547">Nucleotide-binding</keyword>
<evidence type="ECO:0000256" key="3">
    <source>
        <dbReference type="ARBA" id="ARBA00022777"/>
    </source>
</evidence>
<dbReference type="SMART" id="SM00387">
    <property type="entry name" value="HATPase_c"/>
    <property type="match status" value="1"/>
</dbReference>
<organism evidence="8 9">
    <name type="scientific">Bacillus infantis</name>
    <dbReference type="NCBI Taxonomy" id="324767"/>
    <lineage>
        <taxon>Bacteria</taxon>
        <taxon>Bacillati</taxon>
        <taxon>Bacillota</taxon>
        <taxon>Bacilli</taxon>
        <taxon>Bacillales</taxon>
        <taxon>Bacillaceae</taxon>
        <taxon>Bacillus</taxon>
    </lineage>
</organism>
<keyword evidence="4" id="KW-0067">ATP-binding</keyword>
<accession>A0A5D4RCT2</accession>
<dbReference type="InterPro" id="IPR036890">
    <property type="entry name" value="HATPase_C_sf"/>
</dbReference>
<evidence type="ECO:0000256" key="2">
    <source>
        <dbReference type="ARBA" id="ARBA00022741"/>
    </source>
</evidence>
<dbReference type="InterPro" id="IPR003594">
    <property type="entry name" value="HATPase_dom"/>
</dbReference>
<dbReference type="GO" id="GO:0005524">
    <property type="term" value="F:ATP binding"/>
    <property type="evidence" value="ECO:0007669"/>
    <property type="project" value="UniProtKB-KW"/>
</dbReference>
<dbReference type="GO" id="GO:0000160">
    <property type="term" value="P:phosphorelay signal transduction system"/>
    <property type="evidence" value="ECO:0007669"/>
    <property type="project" value="UniProtKB-KW"/>
</dbReference>
<comment type="caution">
    <text evidence="8">The sequence shown here is derived from an EMBL/GenBank/DDBJ whole genome shotgun (WGS) entry which is preliminary data.</text>
</comment>
<evidence type="ECO:0000256" key="1">
    <source>
        <dbReference type="ARBA" id="ARBA00022679"/>
    </source>
</evidence>
<dbReference type="RefSeq" id="WP_148974633.1">
    <property type="nucleotide sequence ID" value="NZ_JBNIKU010000007.1"/>
</dbReference>
<evidence type="ECO:0000256" key="4">
    <source>
        <dbReference type="ARBA" id="ARBA00022840"/>
    </source>
</evidence>
<dbReference type="Gene3D" id="3.30.565.10">
    <property type="entry name" value="Histidine kinase-like ATPase, C-terminal domain"/>
    <property type="match status" value="1"/>
</dbReference>
<dbReference type="GO" id="GO:0016301">
    <property type="term" value="F:kinase activity"/>
    <property type="evidence" value="ECO:0007669"/>
    <property type="project" value="UniProtKB-KW"/>
</dbReference>
<dbReference type="Pfam" id="PF14501">
    <property type="entry name" value="HATPase_c_5"/>
    <property type="match status" value="1"/>
</dbReference>
<dbReference type="InterPro" id="IPR032834">
    <property type="entry name" value="NatK-like_C"/>
</dbReference>
<evidence type="ECO:0000256" key="6">
    <source>
        <dbReference type="SAM" id="Phobius"/>
    </source>
</evidence>
<name>A0A5D4RCT2_9BACI</name>
<proteinExistence type="predicted"/>
<dbReference type="Gene3D" id="1.10.287.130">
    <property type="match status" value="1"/>
</dbReference>
<reference evidence="8 9" key="1">
    <citation type="submission" date="2019-08" db="EMBL/GenBank/DDBJ databases">
        <title>Bacillus genomes from the desert of Cuatro Cienegas, Coahuila.</title>
        <authorList>
            <person name="Olmedo-Alvarez G."/>
        </authorList>
    </citation>
    <scope>NUCLEOTIDE SEQUENCE [LARGE SCALE GENOMIC DNA]</scope>
    <source>
        <strain evidence="8 9">CH446_14T</strain>
    </source>
</reference>
<dbReference type="InterPro" id="IPR039506">
    <property type="entry name" value="SPOB_a"/>
</dbReference>
<dbReference type="EMBL" id="VTER01000005">
    <property type="protein sequence ID" value="TYS48449.1"/>
    <property type="molecule type" value="Genomic_DNA"/>
</dbReference>
<evidence type="ECO:0000313" key="9">
    <source>
        <dbReference type="Proteomes" id="UP000322139"/>
    </source>
</evidence>
<keyword evidence="6" id="KW-0472">Membrane</keyword>
<evidence type="ECO:0000256" key="5">
    <source>
        <dbReference type="ARBA" id="ARBA00023012"/>
    </source>
</evidence>
<dbReference type="PROSITE" id="PS50109">
    <property type="entry name" value="HIS_KIN"/>
    <property type="match status" value="1"/>
</dbReference>
<keyword evidence="6" id="KW-1133">Transmembrane helix</keyword>
<feature type="domain" description="Histidine kinase" evidence="7">
    <location>
        <begin position="328"/>
        <end position="436"/>
    </location>
</feature>
<protein>
    <submittedName>
        <fullName evidence="8">GHKL domain-containing protein</fullName>
    </submittedName>
</protein>
<gene>
    <name evidence="8" type="ORF">FZD51_09965</name>
</gene>
<dbReference type="Proteomes" id="UP000322139">
    <property type="component" value="Unassembled WGS sequence"/>
</dbReference>
<keyword evidence="1" id="KW-0808">Transferase</keyword>
<keyword evidence="5" id="KW-0902">Two-component regulatory system</keyword>